<dbReference type="SUPFAM" id="SSF55729">
    <property type="entry name" value="Acyl-CoA N-acyltransferases (Nat)"/>
    <property type="match status" value="1"/>
</dbReference>
<dbReference type="AlphaFoldDB" id="A0A0C2JMH9"/>
<dbReference type="RefSeq" id="WP_040270880.1">
    <property type="nucleotide sequence ID" value="NZ_JROO01000006.1"/>
</dbReference>
<comment type="caution">
    <text evidence="2">The sequence shown here is derived from an EMBL/GenBank/DDBJ whole genome shotgun (WGS) entry which is preliminary data.</text>
</comment>
<dbReference type="Proteomes" id="UP000031675">
    <property type="component" value="Unassembled WGS sequence"/>
</dbReference>
<dbReference type="InterPro" id="IPR016181">
    <property type="entry name" value="Acyl_CoA_acyltransferase"/>
</dbReference>
<dbReference type="EMBL" id="JROO01000006">
    <property type="protein sequence ID" value="KII00146.1"/>
    <property type="molecule type" value="Genomic_DNA"/>
</dbReference>
<dbReference type="Pfam" id="PF00583">
    <property type="entry name" value="Acetyltransf_1"/>
    <property type="match status" value="1"/>
</dbReference>
<name>A0A0C2JMH9_9ACTN</name>
<proteinExistence type="predicted"/>
<dbReference type="Gene3D" id="3.40.630.30">
    <property type="match status" value="1"/>
</dbReference>
<organism evidence="2 3">
    <name type="scientific">Streptomonospora alba</name>
    <dbReference type="NCBI Taxonomy" id="183763"/>
    <lineage>
        <taxon>Bacteria</taxon>
        <taxon>Bacillati</taxon>
        <taxon>Actinomycetota</taxon>
        <taxon>Actinomycetes</taxon>
        <taxon>Streptosporangiales</taxon>
        <taxon>Nocardiopsidaceae</taxon>
        <taxon>Streptomonospora</taxon>
    </lineage>
</organism>
<dbReference type="OrthoDB" id="3425968at2"/>
<sequence length="183" mass="18823">MAEATEDTGAARTDAAVDLVRLDGSGPEVERLRAAVLRIRVAPGQRSLVTEAVETLPRADADPGRTPFAVLVGGEPAGFGIIDRGGALADLAGIAADTARAVLLRAFYLAPQWQGRGIGRRACAGIDPLVLDVHPGAAEVFVLVNEGNRAAERAYAAAGFAALGTRLADPVAGPRTVLRKPVA</sequence>
<accession>A0A0C2JMH9</accession>
<dbReference type="InterPro" id="IPR000182">
    <property type="entry name" value="GNAT_dom"/>
</dbReference>
<evidence type="ECO:0000313" key="2">
    <source>
        <dbReference type="EMBL" id="KII00146.1"/>
    </source>
</evidence>
<gene>
    <name evidence="2" type="ORF">LP52_03050</name>
</gene>
<reference evidence="3" key="1">
    <citation type="journal article" date="2015" name="Chem. Biol.">
        <title>Structure, bioactivity, and resistance mechanism of streptomonomicin, an unusual lasso Peptide from an understudied halophilic actinomycete.</title>
        <authorList>
            <person name="Metelev M."/>
            <person name="Tietz J.I."/>
            <person name="Melby J.O."/>
            <person name="Blair P.M."/>
            <person name="Zhu L."/>
            <person name="Livnat I."/>
            <person name="Severinov K."/>
            <person name="Mitchell D.A."/>
        </authorList>
    </citation>
    <scope>NUCLEOTIDE SEQUENCE [LARGE SCALE GENOMIC DNA]</scope>
    <source>
        <strain evidence="3">YIM 90003</strain>
    </source>
</reference>
<feature type="domain" description="N-acetyltransferase" evidence="1">
    <location>
        <begin position="39"/>
        <end position="183"/>
    </location>
</feature>
<keyword evidence="3" id="KW-1185">Reference proteome</keyword>
<protein>
    <submittedName>
        <fullName evidence="2">GCN5 family acetyltransferase</fullName>
    </submittedName>
</protein>
<evidence type="ECO:0000313" key="3">
    <source>
        <dbReference type="Proteomes" id="UP000031675"/>
    </source>
</evidence>
<evidence type="ECO:0000259" key="1">
    <source>
        <dbReference type="PROSITE" id="PS51186"/>
    </source>
</evidence>
<dbReference type="STRING" id="183763.LP52_03050"/>
<keyword evidence="2" id="KW-0808">Transferase</keyword>
<dbReference type="CDD" id="cd04301">
    <property type="entry name" value="NAT_SF"/>
    <property type="match status" value="1"/>
</dbReference>
<dbReference type="GO" id="GO:0016747">
    <property type="term" value="F:acyltransferase activity, transferring groups other than amino-acyl groups"/>
    <property type="evidence" value="ECO:0007669"/>
    <property type="project" value="InterPro"/>
</dbReference>
<dbReference type="PROSITE" id="PS51186">
    <property type="entry name" value="GNAT"/>
    <property type="match status" value="1"/>
</dbReference>